<feature type="region of interest" description="Disordered" evidence="1">
    <location>
        <begin position="1"/>
        <end position="56"/>
    </location>
</feature>
<name>A0ABW6YJQ1_9ACTN</name>
<evidence type="ECO:0000313" key="4">
    <source>
        <dbReference type="Proteomes" id="UP001603013"/>
    </source>
</evidence>
<accession>A0ABW6YJQ1</accession>
<reference evidence="3 4" key="1">
    <citation type="submission" date="2024-10" db="EMBL/GenBank/DDBJ databases">
        <title>The Natural Products Discovery Center: Release of the First 8490 Sequenced Strains for Exploring Actinobacteria Biosynthetic Diversity.</title>
        <authorList>
            <person name="Kalkreuter E."/>
            <person name="Kautsar S.A."/>
            <person name="Yang D."/>
            <person name="Bader C.D."/>
            <person name="Teijaro C.N."/>
            <person name="Fluegel L."/>
            <person name="Davis C.M."/>
            <person name="Simpson J.R."/>
            <person name="Lauterbach L."/>
            <person name="Steele A.D."/>
            <person name="Gui C."/>
            <person name="Meng S."/>
            <person name="Li G."/>
            <person name="Viehrig K."/>
            <person name="Ye F."/>
            <person name="Su P."/>
            <person name="Kiefer A.F."/>
            <person name="Nichols A."/>
            <person name="Cepeda A.J."/>
            <person name="Yan W."/>
            <person name="Fan B."/>
            <person name="Jiang Y."/>
            <person name="Adhikari A."/>
            <person name="Zheng C.-J."/>
            <person name="Schuster L."/>
            <person name="Cowan T.M."/>
            <person name="Smanski M.J."/>
            <person name="Chevrette M.G."/>
            <person name="De Carvalho L.P.S."/>
            <person name="Shen B."/>
        </authorList>
    </citation>
    <scope>NUCLEOTIDE SEQUENCE [LARGE SCALE GENOMIC DNA]</scope>
    <source>
        <strain evidence="3 4">NPDC015755</strain>
    </source>
</reference>
<evidence type="ECO:0000256" key="2">
    <source>
        <dbReference type="SAM" id="Phobius"/>
    </source>
</evidence>
<dbReference type="RefSeq" id="WP_391936985.1">
    <property type="nucleotide sequence ID" value="NZ_JBIBSM010000019.1"/>
</dbReference>
<keyword evidence="4" id="KW-1185">Reference proteome</keyword>
<comment type="caution">
    <text evidence="3">The sequence shown here is derived from an EMBL/GenBank/DDBJ whole genome shotgun (WGS) entry which is preliminary data.</text>
</comment>
<protein>
    <submittedName>
        <fullName evidence="3">Phage holin family protein</fullName>
    </submittedName>
</protein>
<gene>
    <name evidence="3" type="ORF">ACF05T_28975</name>
</gene>
<keyword evidence="2" id="KW-0812">Transmembrane</keyword>
<evidence type="ECO:0000313" key="3">
    <source>
        <dbReference type="EMBL" id="MFF8280079.1"/>
    </source>
</evidence>
<organism evidence="3 4">
    <name type="scientific">Streptomyces lateritius</name>
    <dbReference type="NCBI Taxonomy" id="67313"/>
    <lineage>
        <taxon>Bacteria</taxon>
        <taxon>Bacillati</taxon>
        <taxon>Actinomycetota</taxon>
        <taxon>Actinomycetes</taxon>
        <taxon>Kitasatosporales</taxon>
        <taxon>Streptomycetaceae</taxon>
        <taxon>Streptomyces</taxon>
    </lineage>
</organism>
<dbReference type="Proteomes" id="UP001603013">
    <property type="component" value="Unassembled WGS sequence"/>
</dbReference>
<feature type="compositionally biased region" description="Polar residues" evidence="1">
    <location>
        <begin position="1"/>
        <end position="12"/>
    </location>
</feature>
<feature type="transmembrane region" description="Helical" evidence="2">
    <location>
        <begin position="128"/>
        <end position="149"/>
    </location>
</feature>
<sequence length="179" mass="18802">MVTPYKQRTTANTGRPPSPPGAPPGTYPGTSPGTAPRSPYGTPARTSSSLEGREDEQSIGDLVGAIGADLSQLVRDEIELAKAEIKQESAKAGKAVGMLGGAGYAGHLVLLLGSLTVIFALANVMDPAWAALIVTALWAVVGAVLYATGRKRLRDVNLKPEQTMETVKEDARWVRHPTS</sequence>
<feature type="transmembrane region" description="Helical" evidence="2">
    <location>
        <begin position="96"/>
        <end position="122"/>
    </location>
</feature>
<evidence type="ECO:0000256" key="1">
    <source>
        <dbReference type="SAM" id="MobiDB-lite"/>
    </source>
</evidence>
<dbReference type="InterPro" id="IPR009937">
    <property type="entry name" value="Phage_holin_3_6"/>
</dbReference>
<keyword evidence="2" id="KW-1133">Transmembrane helix</keyword>
<dbReference type="Pfam" id="PF07332">
    <property type="entry name" value="Phage_holin_3_6"/>
    <property type="match status" value="1"/>
</dbReference>
<dbReference type="EMBL" id="JBIBSM010000019">
    <property type="protein sequence ID" value="MFF8280079.1"/>
    <property type="molecule type" value="Genomic_DNA"/>
</dbReference>
<feature type="compositionally biased region" description="Low complexity" evidence="1">
    <location>
        <begin position="27"/>
        <end position="36"/>
    </location>
</feature>
<keyword evidence="2" id="KW-0472">Membrane</keyword>
<feature type="compositionally biased region" description="Pro residues" evidence="1">
    <location>
        <begin position="16"/>
        <end position="26"/>
    </location>
</feature>
<proteinExistence type="predicted"/>